<gene>
    <name evidence="1" type="ORF">GSPATT00017517001</name>
</gene>
<name>A0DJF6_PARTE</name>
<dbReference type="EMBL" id="CT868463">
    <property type="protein sequence ID" value="CAK83173.1"/>
    <property type="molecule type" value="Genomic_DNA"/>
</dbReference>
<dbReference type="RefSeq" id="XP_001450570.1">
    <property type="nucleotide sequence ID" value="XM_001450533.1"/>
</dbReference>
<dbReference type="InParanoid" id="A0DJF6"/>
<dbReference type="HOGENOM" id="CLU_837998_0_0_1"/>
<sequence>MSIEDVMLEAHKLGYHIDEKTVKHNFEYFKHNLNMCVCANCQCGNCQCRNPRFQLATSYRKMSLTPKVSVKDTPITISPSFYQTFENSYRQMQGLPNQFVTSNQRQYRGFSLADTPVRSAKSGVANSISFEGNTSYKQFFQDKPQQKYLQFKRPYEKHTGPLKIKLKGLLKAQDRVLKSQCGLKLEGSNFQSQFIDSNEYDLLIFFQRDWSFKLIIRQRRVQKEEIRESLMHKSNYVAFLSEISFKLIVQKQPSVFLSGQIIKILMNTYNLQSRVNQEIQRALCNVLQGQIRNHFKNEICNLMKECGEILHLNIEENDLKKQMLMEMEMWIF</sequence>
<dbReference type="Proteomes" id="UP000000600">
    <property type="component" value="Unassembled WGS sequence"/>
</dbReference>
<reference evidence="1 2" key="1">
    <citation type="journal article" date="2006" name="Nature">
        <title>Global trends of whole-genome duplications revealed by the ciliate Paramecium tetraurelia.</title>
        <authorList>
            <consortium name="Genoscope"/>
            <person name="Aury J.-M."/>
            <person name="Jaillon O."/>
            <person name="Duret L."/>
            <person name="Noel B."/>
            <person name="Jubin C."/>
            <person name="Porcel B.M."/>
            <person name="Segurens B."/>
            <person name="Daubin V."/>
            <person name="Anthouard V."/>
            <person name="Aiach N."/>
            <person name="Arnaiz O."/>
            <person name="Billaut A."/>
            <person name="Beisson J."/>
            <person name="Blanc I."/>
            <person name="Bouhouche K."/>
            <person name="Camara F."/>
            <person name="Duharcourt S."/>
            <person name="Guigo R."/>
            <person name="Gogendeau D."/>
            <person name="Katinka M."/>
            <person name="Keller A.-M."/>
            <person name="Kissmehl R."/>
            <person name="Klotz C."/>
            <person name="Koll F."/>
            <person name="Le Moue A."/>
            <person name="Lepere C."/>
            <person name="Malinsky S."/>
            <person name="Nowacki M."/>
            <person name="Nowak J.K."/>
            <person name="Plattner H."/>
            <person name="Poulain J."/>
            <person name="Ruiz F."/>
            <person name="Serrano V."/>
            <person name="Zagulski M."/>
            <person name="Dessen P."/>
            <person name="Betermier M."/>
            <person name="Weissenbach J."/>
            <person name="Scarpelli C."/>
            <person name="Schachter V."/>
            <person name="Sperling L."/>
            <person name="Meyer E."/>
            <person name="Cohen J."/>
            <person name="Wincker P."/>
        </authorList>
    </citation>
    <scope>NUCLEOTIDE SEQUENCE [LARGE SCALE GENOMIC DNA]</scope>
    <source>
        <strain evidence="1 2">Stock d4-2</strain>
    </source>
</reference>
<dbReference type="GeneID" id="5036355"/>
<dbReference type="AlphaFoldDB" id="A0DJF6"/>
<protein>
    <submittedName>
        <fullName evidence="1">Uncharacterized protein</fullName>
    </submittedName>
</protein>
<organism evidence="1 2">
    <name type="scientific">Paramecium tetraurelia</name>
    <dbReference type="NCBI Taxonomy" id="5888"/>
    <lineage>
        <taxon>Eukaryota</taxon>
        <taxon>Sar</taxon>
        <taxon>Alveolata</taxon>
        <taxon>Ciliophora</taxon>
        <taxon>Intramacronucleata</taxon>
        <taxon>Oligohymenophorea</taxon>
        <taxon>Peniculida</taxon>
        <taxon>Parameciidae</taxon>
        <taxon>Paramecium</taxon>
    </lineage>
</organism>
<dbReference type="KEGG" id="ptm:GSPATT00017517001"/>
<accession>A0DJF6</accession>
<evidence type="ECO:0000313" key="2">
    <source>
        <dbReference type="Proteomes" id="UP000000600"/>
    </source>
</evidence>
<keyword evidence="2" id="KW-1185">Reference proteome</keyword>
<proteinExistence type="predicted"/>
<evidence type="ECO:0000313" key="1">
    <source>
        <dbReference type="EMBL" id="CAK83173.1"/>
    </source>
</evidence>